<evidence type="ECO:0000256" key="1">
    <source>
        <dbReference type="SAM" id="Coils"/>
    </source>
</evidence>
<dbReference type="InterPro" id="IPR052509">
    <property type="entry name" value="Metal_resp_DNA-bind_regulator"/>
</dbReference>
<dbReference type="EMBL" id="FWXV01000001">
    <property type="protein sequence ID" value="SMC53719.1"/>
    <property type="molecule type" value="Genomic_DNA"/>
</dbReference>
<sequence length="201" mass="22910">MSRNRSTANLLGLAVLSYLTQGPRHPYELSREMRGHGDERSIKFNHGSLYMVFQQLTKAGFIEPAGSSREGQRPERTEYRLTEAGRTELGVWLNELVAEPRHEYPSYVAALSLIAALTPTEAVAALRRRLEGLARQRAEAVALIEQADADGVHPLFLVEEEYRRAQLDADITFTERFIARIEDPDDGWAPQWNEFHRRHTP</sequence>
<protein>
    <submittedName>
        <fullName evidence="3">DNA-binding transcriptional regulator, PadR family</fullName>
    </submittedName>
</protein>
<evidence type="ECO:0000259" key="2">
    <source>
        <dbReference type="Pfam" id="PF03551"/>
    </source>
</evidence>
<dbReference type="Proteomes" id="UP000192674">
    <property type="component" value="Unassembled WGS sequence"/>
</dbReference>
<dbReference type="InterPro" id="IPR005149">
    <property type="entry name" value="Tscrpt_reg_PadR_N"/>
</dbReference>
<dbReference type="InterPro" id="IPR036390">
    <property type="entry name" value="WH_DNA-bd_sf"/>
</dbReference>
<dbReference type="SUPFAM" id="SSF46785">
    <property type="entry name" value="Winged helix' DNA-binding domain"/>
    <property type="match status" value="1"/>
</dbReference>
<feature type="coiled-coil region" evidence="1">
    <location>
        <begin position="123"/>
        <end position="150"/>
    </location>
</feature>
<keyword evidence="1" id="KW-0175">Coiled coil</keyword>
<dbReference type="InterPro" id="IPR036388">
    <property type="entry name" value="WH-like_DNA-bd_sf"/>
</dbReference>
<keyword evidence="4" id="KW-1185">Reference proteome</keyword>
<dbReference type="AlphaFoldDB" id="A0A1W1ZZ04"/>
<feature type="domain" description="Transcription regulator PadR N-terminal" evidence="2">
    <location>
        <begin position="15"/>
        <end position="89"/>
    </location>
</feature>
<dbReference type="OrthoDB" id="8443918at2"/>
<dbReference type="RefSeq" id="WP_084424342.1">
    <property type="nucleotide sequence ID" value="NZ_FWXV01000001.1"/>
</dbReference>
<evidence type="ECO:0000313" key="3">
    <source>
        <dbReference type="EMBL" id="SMC53719.1"/>
    </source>
</evidence>
<dbReference type="GO" id="GO:0003677">
    <property type="term" value="F:DNA binding"/>
    <property type="evidence" value="ECO:0007669"/>
    <property type="project" value="UniProtKB-KW"/>
</dbReference>
<evidence type="ECO:0000313" key="4">
    <source>
        <dbReference type="Proteomes" id="UP000192674"/>
    </source>
</evidence>
<accession>A0A1W1ZZ04</accession>
<dbReference type="PANTHER" id="PTHR33169:SF14">
    <property type="entry name" value="TRANSCRIPTIONAL REGULATOR RV3488"/>
    <property type="match status" value="1"/>
</dbReference>
<organism evidence="3 4">
    <name type="scientific">Kibdelosporangium aridum</name>
    <dbReference type="NCBI Taxonomy" id="2030"/>
    <lineage>
        <taxon>Bacteria</taxon>
        <taxon>Bacillati</taxon>
        <taxon>Actinomycetota</taxon>
        <taxon>Actinomycetes</taxon>
        <taxon>Pseudonocardiales</taxon>
        <taxon>Pseudonocardiaceae</taxon>
        <taxon>Kibdelosporangium</taxon>
    </lineage>
</organism>
<reference evidence="3 4" key="1">
    <citation type="submission" date="2017-04" db="EMBL/GenBank/DDBJ databases">
        <authorList>
            <person name="Afonso C.L."/>
            <person name="Miller P.J."/>
            <person name="Scott M.A."/>
            <person name="Spackman E."/>
            <person name="Goraichik I."/>
            <person name="Dimitrov K.M."/>
            <person name="Suarez D.L."/>
            <person name="Swayne D.E."/>
        </authorList>
    </citation>
    <scope>NUCLEOTIDE SEQUENCE [LARGE SCALE GENOMIC DNA]</scope>
    <source>
        <strain evidence="3 4">DSM 43828</strain>
    </source>
</reference>
<gene>
    <name evidence="3" type="ORF">SAMN05661093_00445</name>
</gene>
<proteinExistence type="predicted"/>
<dbReference type="Pfam" id="PF03551">
    <property type="entry name" value="PadR"/>
    <property type="match status" value="1"/>
</dbReference>
<dbReference type="PANTHER" id="PTHR33169">
    <property type="entry name" value="PADR-FAMILY TRANSCRIPTIONAL REGULATOR"/>
    <property type="match status" value="1"/>
</dbReference>
<name>A0A1W1ZZ04_KIBAR</name>
<dbReference type="Gene3D" id="1.10.10.10">
    <property type="entry name" value="Winged helix-like DNA-binding domain superfamily/Winged helix DNA-binding domain"/>
    <property type="match status" value="1"/>
</dbReference>
<keyword evidence="3" id="KW-0238">DNA-binding</keyword>